<dbReference type="Proteomes" id="UP000887565">
    <property type="component" value="Unplaced"/>
</dbReference>
<protein>
    <submittedName>
        <fullName evidence="2">Uncharacterized protein</fullName>
    </submittedName>
</protein>
<evidence type="ECO:0000313" key="2">
    <source>
        <dbReference type="WBParaSite" id="nRc.2.0.1.t42376-RA"/>
    </source>
</evidence>
<dbReference type="AlphaFoldDB" id="A0A915KY10"/>
<organism evidence="1 2">
    <name type="scientific">Romanomermis culicivorax</name>
    <name type="common">Nematode worm</name>
    <dbReference type="NCBI Taxonomy" id="13658"/>
    <lineage>
        <taxon>Eukaryota</taxon>
        <taxon>Metazoa</taxon>
        <taxon>Ecdysozoa</taxon>
        <taxon>Nematoda</taxon>
        <taxon>Enoplea</taxon>
        <taxon>Dorylaimia</taxon>
        <taxon>Mermithida</taxon>
        <taxon>Mermithoidea</taxon>
        <taxon>Mermithidae</taxon>
        <taxon>Romanomermis</taxon>
    </lineage>
</organism>
<evidence type="ECO:0000313" key="1">
    <source>
        <dbReference type="Proteomes" id="UP000887565"/>
    </source>
</evidence>
<proteinExistence type="predicted"/>
<sequence>MTDGNIQPNRMELKFPFRSVTLCRLHSVPSRRKRQLEMILNMTKRGKIDEFIFIAIIKNDLIRRPWYFSDQKYGDLYD</sequence>
<keyword evidence="1" id="KW-1185">Reference proteome</keyword>
<dbReference type="WBParaSite" id="nRc.2.0.1.t42376-RA">
    <property type="protein sequence ID" value="nRc.2.0.1.t42376-RA"/>
    <property type="gene ID" value="nRc.2.0.1.g42376"/>
</dbReference>
<accession>A0A915KY10</accession>
<name>A0A915KY10_ROMCU</name>
<reference evidence="2" key="1">
    <citation type="submission" date="2022-11" db="UniProtKB">
        <authorList>
            <consortium name="WormBaseParasite"/>
        </authorList>
    </citation>
    <scope>IDENTIFICATION</scope>
</reference>